<evidence type="ECO:0000313" key="2">
    <source>
        <dbReference type="Proteomes" id="UP001301769"/>
    </source>
</evidence>
<proteinExistence type="predicted"/>
<dbReference type="EMBL" id="MU858079">
    <property type="protein sequence ID" value="KAK4215461.1"/>
    <property type="molecule type" value="Genomic_DNA"/>
</dbReference>
<gene>
    <name evidence="1" type="ORF">QBC37DRAFT_458661</name>
</gene>
<evidence type="ECO:0000313" key="1">
    <source>
        <dbReference type="EMBL" id="KAK4215461.1"/>
    </source>
</evidence>
<sequence length="253" mass="28591">MSRQTIPPPTLVVINWSGQEHATTRRGFKKPPRESLWTQTRLSRPYTQKLSPLSTVTNADEFDTDGETFPVWTSNEPPRPLSVKWRKVCATGVFPVLSEAPRRWDGSRQTMKEFIASIISTTPEYICADFSDDSTATHEADTGEYGCDNAWTESSQAQPKDTAKTSVFDTSGWDEFMTAPLLGKYSYTNYASSHHNEIAKESAPPAAKKIEFQPTCQARPTQSSMPDIWPTHTRNMGCREMEHEFRVSQTRCI</sequence>
<dbReference type="Proteomes" id="UP001301769">
    <property type="component" value="Unassembled WGS sequence"/>
</dbReference>
<protein>
    <submittedName>
        <fullName evidence="1">Uncharacterized protein</fullName>
    </submittedName>
</protein>
<dbReference type="AlphaFoldDB" id="A0AAN6YCF4"/>
<comment type="caution">
    <text evidence="1">The sequence shown here is derived from an EMBL/GenBank/DDBJ whole genome shotgun (WGS) entry which is preliminary data.</text>
</comment>
<reference evidence="1" key="1">
    <citation type="journal article" date="2023" name="Mol. Phylogenet. Evol.">
        <title>Genome-scale phylogeny and comparative genomics of the fungal order Sordariales.</title>
        <authorList>
            <person name="Hensen N."/>
            <person name="Bonometti L."/>
            <person name="Westerberg I."/>
            <person name="Brannstrom I.O."/>
            <person name="Guillou S."/>
            <person name="Cros-Aarteil S."/>
            <person name="Calhoun S."/>
            <person name="Haridas S."/>
            <person name="Kuo A."/>
            <person name="Mondo S."/>
            <person name="Pangilinan J."/>
            <person name="Riley R."/>
            <person name="LaButti K."/>
            <person name="Andreopoulos B."/>
            <person name="Lipzen A."/>
            <person name="Chen C."/>
            <person name="Yan M."/>
            <person name="Daum C."/>
            <person name="Ng V."/>
            <person name="Clum A."/>
            <person name="Steindorff A."/>
            <person name="Ohm R.A."/>
            <person name="Martin F."/>
            <person name="Silar P."/>
            <person name="Natvig D.O."/>
            <person name="Lalanne C."/>
            <person name="Gautier V."/>
            <person name="Ament-Velasquez S.L."/>
            <person name="Kruys A."/>
            <person name="Hutchinson M.I."/>
            <person name="Powell A.J."/>
            <person name="Barry K."/>
            <person name="Miller A.N."/>
            <person name="Grigoriev I.V."/>
            <person name="Debuchy R."/>
            <person name="Gladieux P."/>
            <person name="Hiltunen Thoren M."/>
            <person name="Johannesson H."/>
        </authorList>
    </citation>
    <scope>NUCLEOTIDE SEQUENCE</scope>
    <source>
        <strain evidence="1">PSN293</strain>
    </source>
</reference>
<keyword evidence="2" id="KW-1185">Reference proteome</keyword>
<organism evidence="1 2">
    <name type="scientific">Rhypophila decipiens</name>
    <dbReference type="NCBI Taxonomy" id="261697"/>
    <lineage>
        <taxon>Eukaryota</taxon>
        <taxon>Fungi</taxon>
        <taxon>Dikarya</taxon>
        <taxon>Ascomycota</taxon>
        <taxon>Pezizomycotina</taxon>
        <taxon>Sordariomycetes</taxon>
        <taxon>Sordariomycetidae</taxon>
        <taxon>Sordariales</taxon>
        <taxon>Naviculisporaceae</taxon>
        <taxon>Rhypophila</taxon>
    </lineage>
</organism>
<reference evidence="1" key="2">
    <citation type="submission" date="2023-05" db="EMBL/GenBank/DDBJ databases">
        <authorList>
            <consortium name="Lawrence Berkeley National Laboratory"/>
            <person name="Steindorff A."/>
            <person name="Hensen N."/>
            <person name="Bonometti L."/>
            <person name="Westerberg I."/>
            <person name="Brannstrom I.O."/>
            <person name="Guillou S."/>
            <person name="Cros-Aarteil S."/>
            <person name="Calhoun S."/>
            <person name="Haridas S."/>
            <person name="Kuo A."/>
            <person name="Mondo S."/>
            <person name="Pangilinan J."/>
            <person name="Riley R."/>
            <person name="Labutti K."/>
            <person name="Andreopoulos B."/>
            <person name="Lipzen A."/>
            <person name="Chen C."/>
            <person name="Yanf M."/>
            <person name="Daum C."/>
            <person name="Ng V."/>
            <person name="Clum A."/>
            <person name="Ohm R."/>
            <person name="Martin F."/>
            <person name="Silar P."/>
            <person name="Natvig D."/>
            <person name="Lalanne C."/>
            <person name="Gautier V."/>
            <person name="Ament-Velasquez S.L."/>
            <person name="Kruys A."/>
            <person name="Hutchinson M.I."/>
            <person name="Powell A.J."/>
            <person name="Barry K."/>
            <person name="Miller A.N."/>
            <person name="Grigoriev I.V."/>
            <person name="Debuchy R."/>
            <person name="Gladieux P."/>
            <person name="Thoren M.H."/>
            <person name="Johannesson H."/>
        </authorList>
    </citation>
    <scope>NUCLEOTIDE SEQUENCE</scope>
    <source>
        <strain evidence="1">PSN293</strain>
    </source>
</reference>
<accession>A0AAN6YCF4</accession>
<name>A0AAN6YCF4_9PEZI</name>